<evidence type="ECO:0000313" key="2">
    <source>
        <dbReference type="EMBL" id="AMB65597.1"/>
    </source>
</evidence>
<accession>A0A0X8E9E7</accession>
<sequence length="67" mass="7018">MEPRPGASTRRPEGRPQREVRGRAPCLGRHIGGRHVGGPPTLTLEPAAMLGDPHSHTGAGRHVGAPC</sequence>
<dbReference type="EMBL" id="KU310657">
    <property type="protein sequence ID" value="AMB65597.1"/>
    <property type="molecule type" value="Genomic_DNA"/>
</dbReference>
<gene>
    <name evidence="2" type="primary">RL2</name>
</gene>
<dbReference type="GO" id="GO:0016874">
    <property type="term" value="F:ligase activity"/>
    <property type="evidence" value="ECO:0007669"/>
    <property type="project" value="UniProtKB-KW"/>
</dbReference>
<reference evidence="2" key="1">
    <citation type="journal article" date="2016" name="JCI Insight">
        <title>HSV-2 DeltagD elicits FcgammaR-effector antibodies that protect against clinical isolates.</title>
        <authorList>
            <person name="Petro C.D."/>
            <person name="Weinrick B."/>
            <person name="Khajoueinejad N."/>
            <person name="Burn C."/>
            <person name="Sellers R."/>
            <person name="Jacobs W.R.Jr."/>
            <person name="Herold B.C."/>
        </authorList>
    </citation>
    <scope>NUCLEOTIDE SEQUENCE</scope>
    <source>
        <strain evidence="2">B^3x1.1</strain>
    </source>
</reference>
<feature type="compositionally biased region" description="Basic and acidic residues" evidence="1">
    <location>
        <begin position="10"/>
        <end position="22"/>
    </location>
</feature>
<feature type="region of interest" description="Disordered" evidence="1">
    <location>
        <begin position="1"/>
        <end position="67"/>
    </location>
</feature>
<evidence type="ECO:0000256" key="1">
    <source>
        <dbReference type="SAM" id="MobiDB-lite"/>
    </source>
</evidence>
<organismHost>
    <name type="scientific">Homo sapiens</name>
    <name type="common">Human</name>
    <dbReference type="NCBI Taxonomy" id="9606"/>
</organismHost>
<organism evidence="2">
    <name type="scientific">Human herpesvirus 1</name>
    <name type="common">HHV-1</name>
    <name type="synonym">Human herpes simplex virus 1</name>
    <dbReference type="NCBI Taxonomy" id="10298"/>
    <lineage>
        <taxon>Viruses</taxon>
        <taxon>Duplodnaviria</taxon>
        <taxon>Heunggongvirae</taxon>
        <taxon>Peploviricota</taxon>
        <taxon>Herviviricetes</taxon>
        <taxon>Herpesvirales</taxon>
        <taxon>Orthoherpesviridae</taxon>
        <taxon>Alphaherpesvirinae</taxon>
        <taxon>Simplexvirus</taxon>
        <taxon>Simplexvirus humanalpha1</taxon>
    </lineage>
</organism>
<protein>
    <submittedName>
        <fullName evidence="2">Ubiquitin E3 ligase ICP0</fullName>
    </submittedName>
</protein>
<proteinExistence type="predicted"/>
<keyword evidence="2" id="KW-0436">Ligase</keyword>
<name>A0A0X8E9E7_HHV1</name>